<accession>A0A6S6LVC9</accession>
<dbReference type="KEGG" id="gbn:GEOBRER4_03630"/>
<gene>
    <name evidence="1" type="ORF">GEOBRER4_03630</name>
</gene>
<reference evidence="1 2" key="1">
    <citation type="submission" date="2020-06" db="EMBL/GenBank/DDBJ databases">
        <title>Interaction of electrochemicaly active bacteria, Geobacter bremensis R4 on different carbon anode.</title>
        <authorList>
            <person name="Meng L."/>
            <person name="Yoshida N."/>
        </authorList>
    </citation>
    <scope>NUCLEOTIDE SEQUENCE [LARGE SCALE GENOMIC DNA]</scope>
    <source>
        <strain evidence="1 2">R4</strain>
    </source>
</reference>
<proteinExistence type="predicted"/>
<dbReference type="AlphaFoldDB" id="A0A6S6LVC9"/>
<protein>
    <submittedName>
        <fullName evidence="1">Uncharacterized protein</fullName>
    </submittedName>
</protein>
<name>A0A6S6LVC9_9BACT</name>
<evidence type="ECO:0000313" key="2">
    <source>
        <dbReference type="Proteomes" id="UP000515472"/>
    </source>
</evidence>
<organism evidence="1 2">
    <name type="scientific">Citrifermentans bremense</name>
    <dbReference type="NCBI Taxonomy" id="60035"/>
    <lineage>
        <taxon>Bacteria</taxon>
        <taxon>Pseudomonadati</taxon>
        <taxon>Thermodesulfobacteriota</taxon>
        <taxon>Desulfuromonadia</taxon>
        <taxon>Geobacterales</taxon>
        <taxon>Geobacteraceae</taxon>
        <taxon>Citrifermentans</taxon>
    </lineage>
</organism>
<keyword evidence="2" id="KW-1185">Reference proteome</keyword>
<sequence length="71" mass="8493">MTCLEKRTATVRRLHFGADTGGDPTGTSHPWESITGFNWEVRDEKVTGDSNDRRHVTPVRLWWWRRQQWRQ</sequence>
<dbReference type="EMBL" id="AP023213">
    <property type="protein sequence ID" value="BCG45613.1"/>
    <property type="molecule type" value="Genomic_DNA"/>
</dbReference>
<evidence type="ECO:0000313" key="1">
    <source>
        <dbReference type="EMBL" id="BCG45613.1"/>
    </source>
</evidence>
<dbReference type="Proteomes" id="UP000515472">
    <property type="component" value="Chromosome"/>
</dbReference>